<organism evidence="1 2">
    <name type="scientific">Mesobacillus boroniphilus JCM 21738</name>
    <dbReference type="NCBI Taxonomy" id="1294265"/>
    <lineage>
        <taxon>Bacteria</taxon>
        <taxon>Bacillati</taxon>
        <taxon>Bacillota</taxon>
        <taxon>Bacilli</taxon>
        <taxon>Bacillales</taxon>
        <taxon>Bacillaceae</taxon>
        <taxon>Mesobacillus</taxon>
    </lineage>
</organism>
<dbReference type="Proteomes" id="UP000018949">
    <property type="component" value="Unassembled WGS sequence"/>
</dbReference>
<name>W4RSD4_9BACI</name>
<comment type="caution">
    <text evidence="1">The sequence shown here is derived from an EMBL/GenBank/DDBJ whole genome shotgun (WGS) entry which is preliminary data.</text>
</comment>
<evidence type="ECO:0000313" key="2">
    <source>
        <dbReference type="Proteomes" id="UP000018949"/>
    </source>
</evidence>
<accession>W4RSD4</accession>
<evidence type="ECO:0000313" key="1">
    <source>
        <dbReference type="EMBL" id="GAE46549.1"/>
    </source>
</evidence>
<reference evidence="1 2" key="1">
    <citation type="submission" date="2013-12" db="EMBL/GenBank/DDBJ databases">
        <title>NBRP : Genome information of microbial organism related human and environment.</title>
        <authorList>
            <person name="Hattori M."/>
            <person name="Oshima K."/>
            <person name="Inaba H."/>
            <person name="Suda W."/>
            <person name="Sakamoto M."/>
            <person name="Iino T."/>
            <person name="Kitahara M."/>
            <person name="Oshida Y."/>
            <person name="Iida T."/>
            <person name="Kudo T."/>
            <person name="Itoh T."/>
            <person name="Ahmed I."/>
            <person name="Ohkuma M."/>
        </authorList>
    </citation>
    <scope>NUCLEOTIDE SEQUENCE [LARGE SCALE GENOMIC DNA]</scope>
    <source>
        <strain evidence="1 2">JCM 21738</strain>
    </source>
</reference>
<dbReference type="AlphaFoldDB" id="W4RSD4"/>
<sequence length="52" mass="6258">MEKAEKSVELLTRLFRTFMEKRSRKNTKTAFTIFATEEGEADHVRYETKRMD</sequence>
<protein>
    <submittedName>
        <fullName evidence="1">Uncharacterized protein</fullName>
    </submittedName>
</protein>
<keyword evidence="2" id="KW-1185">Reference proteome</keyword>
<proteinExistence type="predicted"/>
<dbReference type="EMBL" id="BAUW01000047">
    <property type="protein sequence ID" value="GAE46549.1"/>
    <property type="molecule type" value="Genomic_DNA"/>
</dbReference>
<gene>
    <name evidence="1" type="ORF">JCM21738_3460</name>
</gene>